<name>G6FSK5_9CYAN</name>
<dbReference type="InterPro" id="IPR023393">
    <property type="entry name" value="START-like_dom_sf"/>
</dbReference>
<protein>
    <submittedName>
        <fullName evidence="2">Cyclase/dehydrase</fullName>
    </submittedName>
</protein>
<dbReference type="Proteomes" id="UP000004344">
    <property type="component" value="Unassembled WGS sequence"/>
</dbReference>
<accession>G6FSK5</accession>
<keyword evidence="3" id="KW-1185">Reference proteome</keyword>
<dbReference type="EMBL" id="AGIZ01000005">
    <property type="protein sequence ID" value="EHC14841.1"/>
    <property type="molecule type" value="Genomic_DNA"/>
</dbReference>
<dbReference type="SUPFAM" id="SSF55961">
    <property type="entry name" value="Bet v1-like"/>
    <property type="match status" value="1"/>
</dbReference>
<comment type="caution">
    <text evidence="2">The sequence shown here is derived from an EMBL/GenBank/DDBJ whole genome shotgun (WGS) entry which is preliminary data.</text>
</comment>
<evidence type="ECO:0000313" key="2">
    <source>
        <dbReference type="EMBL" id="EHC14841.1"/>
    </source>
</evidence>
<proteinExistence type="predicted"/>
<evidence type="ECO:0000313" key="3">
    <source>
        <dbReference type="Proteomes" id="UP000004344"/>
    </source>
</evidence>
<sequence>MSKKEGVEPTAAAIHIRSVFTVLQDTVTPGMNQAIKSADELYRFWHNFENLPRFMKHLKNVEVYDEKSRTGLLMHLGVKVWNGMRIS</sequence>
<reference evidence="2 3" key="1">
    <citation type="submission" date="2011-09" db="EMBL/GenBank/DDBJ databases">
        <title>The draft genome of Fischerella sp. JSC-11.</title>
        <authorList>
            <consortium name="US DOE Joint Genome Institute (JGI-PGF)"/>
            <person name="Lucas S."/>
            <person name="Han J."/>
            <person name="Lapidus A."/>
            <person name="Cheng J.-F."/>
            <person name="Goodwin L."/>
            <person name="Pitluck S."/>
            <person name="Peters L."/>
            <person name="Land M.L."/>
            <person name="Hauser L."/>
            <person name="Sarkisova S."/>
            <person name="Bryant D.A."/>
            <person name="Brown I."/>
            <person name="Woyke T.J."/>
        </authorList>
    </citation>
    <scope>NUCLEOTIDE SEQUENCE [LARGE SCALE GENOMIC DNA]</scope>
    <source>
        <strain evidence="2 3">JSC-11</strain>
    </source>
</reference>
<evidence type="ECO:0000259" key="1">
    <source>
        <dbReference type="Pfam" id="PF03364"/>
    </source>
</evidence>
<dbReference type="AlphaFoldDB" id="G6FSK5"/>
<dbReference type="Gene3D" id="3.30.530.20">
    <property type="match status" value="1"/>
</dbReference>
<gene>
    <name evidence="2" type="ORF">FJSC11DRAFT_1752</name>
</gene>
<dbReference type="PATRIC" id="fig|741277.3.peg.1565"/>
<feature type="domain" description="Coenzyme Q-binding protein COQ10 START" evidence="1">
    <location>
        <begin position="37"/>
        <end position="72"/>
    </location>
</feature>
<organism evidence="2 3">
    <name type="scientific">Fischerella thermalis JSC-11</name>
    <dbReference type="NCBI Taxonomy" id="741277"/>
    <lineage>
        <taxon>Bacteria</taxon>
        <taxon>Bacillati</taxon>
        <taxon>Cyanobacteriota</taxon>
        <taxon>Cyanophyceae</taxon>
        <taxon>Nostocales</taxon>
        <taxon>Hapalosiphonaceae</taxon>
        <taxon>Fischerella</taxon>
    </lineage>
</organism>
<dbReference type="InterPro" id="IPR005031">
    <property type="entry name" value="COQ10_START"/>
</dbReference>
<dbReference type="Pfam" id="PF03364">
    <property type="entry name" value="Polyketide_cyc"/>
    <property type="match status" value="1"/>
</dbReference>